<dbReference type="InterPro" id="IPR038619">
    <property type="entry name" value="MraZ_sf"/>
</dbReference>
<evidence type="ECO:0000256" key="7">
    <source>
        <dbReference type="HAMAP-Rule" id="MF_01008"/>
    </source>
</evidence>
<keyword evidence="5 7" id="KW-0238">DNA-binding</keyword>
<dbReference type="GO" id="GO:2000143">
    <property type="term" value="P:negative regulation of DNA-templated transcription initiation"/>
    <property type="evidence" value="ECO:0007669"/>
    <property type="project" value="TreeGrafter"/>
</dbReference>
<evidence type="ECO:0000256" key="2">
    <source>
        <dbReference type="ARBA" id="ARBA00022490"/>
    </source>
</evidence>
<keyword evidence="3" id="KW-0677">Repeat</keyword>
<keyword evidence="10" id="KW-1185">Reference proteome</keyword>
<dbReference type="InterPro" id="IPR035642">
    <property type="entry name" value="MraZ_N"/>
</dbReference>
<evidence type="ECO:0000259" key="8">
    <source>
        <dbReference type="PROSITE" id="PS51740"/>
    </source>
</evidence>
<evidence type="ECO:0000256" key="6">
    <source>
        <dbReference type="ARBA" id="ARBA00023163"/>
    </source>
</evidence>
<dbReference type="InterPro" id="IPR003444">
    <property type="entry name" value="MraZ"/>
</dbReference>
<gene>
    <name evidence="7" type="primary">mraZ</name>
    <name evidence="9" type="ORF">FB461_1135</name>
</gene>
<name>A0A542ZWK2_RARFA</name>
<feature type="domain" description="SpoVT-AbrB" evidence="8">
    <location>
        <begin position="15"/>
        <end position="57"/>
    </location>
</feature>
<dbReference type="GO" id="GO:0000976">
    <property type="term" value="F:transcription cis-regulatory region binding"/>
    <property type="evidence" value="ECO:0007669"/>
    <property type="project" value="TreeGrafter"/>
</dbReference>
<dbReference type="Gene3D" id="3.40.1550.20">
    <property type="entry name" value="Transcriptional regulator MraZ domain"/>
    <property type="match status" value="1"/>
</dbReference>
<dbReference type="InterPro" id="IPR020603">
    <property type="entry name" value="MraZ_dom"/>
</dbReference>
<comment type="subcellular location">
    <subcellularLocation>
        <location evidence="7">Cytoplasm</location>
        <location evidence="7">Nucleoid</location>
    </subcellularLocation>
</comment>
<dbReference type="GO" id="GO:0009295">
    <property type="term" value="C:nucleoid"/>
    <property type="evidence" value="ECO:0007669"/>
    <property type="project" value="UniProtKB-SubCell"/>
</dbReference>
<dbReference type="OrthoDB" id="9807753at2"/>
<dbReference type="GO" id="GO:0005737">
    <property type="term" value="C:cytoplasm"/>
    <property type="evidence" value="ECO:0007669"/>
    <property type="project" value="UniProtKB-UniRule"/>
</dbReference>
<feature type="domain" description="SpoVT-AbrB" evidence="8">
    <location>
        <begin position="86"/>
        <end position="129"/>
    </location>
</feature>
<evidence type="ECO:0000256" key="1">
    <source>
        <dbReference type="ARBA" id="ARBA00013860"/>
    </source>
</evidence>
<dbReference type="InterPro" id="IPR037914">
    <property type="entry name" value="SpoVT-AbrB_sf"/>
</dbReference>
<protein>
    <recommendedName>
        <fullName evidence="1 7">Transcriptional regulator MraZ</fullName>
    </recommendedName>
</protein>
<comment type="similarity">
    <text evidence="7">Belongs to the MraZ family.</text>
</comment>
<dbReference type="AlphaFoldDB" id="A0A542ZWK2"/>
<proteinExistence type="inferred from homology"/>
<dbReference type="HAMAP" id="MF_01008">
    <property type="entry name" value="MraZ"/>
    <property type="match status" value="1"/>
</dbReference>
<dbReference type="Proteomes" id="UP000315389">
    <property type="component" value="Unassembled WGS sequence"/>
</dbReference>
<dbReference type="Pfam" id="PF02381">
    <property type="entry name" value="MraZ"/>
    <property type="match status" value="2"/>
</dbReference>
<organism evidence="9 10">
    <name type="scientific">Rarobacter faecitabidus</name>
    <dbReference type="NCBI Taxonomy" id="13243"/>
    <lineage>
        <taxon>Bacteria</taxon>
        <taxon>Bacillati</taxon>
        <taxon>Actinomycetota</taxon>
        <taxon>Actinomycetes</taxon>
        <taxon>Micrococcales</taxon>
        <taxon>Rarobacteraceae</taxon>
        <taxon>Rarobacter</taxon>
    </lineage>
</organism>
<dbReference type="GO" id="GO:0003700">
    <property type="term" value="F:DNA-binding transcription factor activity"/>
    <property type="evidence" value="ECO:0007669"/>
    <property type="project" value="UniProtKB-UniRule"/>
</dbReference>
<comment type="caution">
    <text evidence="9">The sequence shown here is derived from an EMBL/GenBank/DDBJ whole genome shotgun (WGS) entry which is preliminary data.</text>
</comment>
<accession>A0A542ZWK2</accession>
<dbReference type="PROSITE" id="PS51740">
    <property type="entry name" value="SPOVT_ABRB"/>
    <property type="match status" value="2"/>
</dbReference>
<dbReference type="PANTHER" id="PTHR34701:SF1">
    <property type="entry name" value="TRANSCRIPTIONAL REGULATOR MRAZ"/>
    <property type="match status" value="1"/>
</dbReference>
<dbReference type="InterPro" id="IPR007159">
    <property type="entry name" value="SpoVT-AbrB_dom"/>
</dbReference>
<evidence type="ECO:0000256" key="4">
    <source>
        <dbReference type="ARBA" id="ARBA00023015"/>
    </source>
</evidence>
<keyword evidence="4 7" id="KW-0805">Transcription regulation</keyword>
<comment type="subunit">
    <text evidence="7">Forms oligomers.</text>
</comment>
<dbReference type="CDD" id="cd16320">
    <property type="entry name" value="MraZ_N"/>
    <property type="match status" value="1"/>
</dbReference>
<dbReference type="EMBL" id="VFOS01000001">
    <property type="protein sequence ID" value="TQL64626.1"/>
    <property type="molecule type" value="Genomic_DNA"/>
</dbReference>
<evidence type="ECO:0000313" key="10">
    <source>
        <dbReference type="Proteomes" id="UP000315389"/>
    </source>
</evidence>
<keyword evidence="6 7" id="KW-0804">Transcription</keyword>
<evidence type="ECO:0000256" key="5">
    <source>
        <dbReference type="ARBA" id="ARBA00023125"/>
    </source>
</evidence>
<reference evidence="9 10" key="1">
    <citation type="submission" date="2019-06" db="EMBL/GenBank/DDBJ databases">
        <title>Sequencing the genomes of 1000 actinobacteria strains.</title>
        <authorList>
            <person name="Klenk H.-P."/>
        </authorList>
    </citation>
    <scope>NUCLEOTIDE SEQUENCE [LARGE SCALE GENOMIC DNA]</scope>
    <source>
        <strain evidence="9 10">DSM 4813</strain>
    </source>
</reference>
<dbReference type="InterPro" id="IPR035644">
    <property type="entry name" value="MraZ_C"/>
</dbReference>
<evidence type="ECO:0000313" key="9">
    <source>
        <dbReference type="EMBL" id="TQL64626.1"/>
    </source>
</evidence>
<dbReference type="SUPFAM" id="SSF89447">
    <property type="entry name" value="AbrB/MazE/MraZ-like"/>
    <property type="match status" value="1"/>
</dbReference>
<dbReference type="CDD" id="cd16321">
    <property type="entry name" value="MraZ_C"/>
    <property type="match status" value="1"/>
</dbReference>
<evidence type="ECO:0000256" key="3">
    <source>
        <dbReference type="ARBA" id="ARBA00022737"/>
    </source>
</evidence>
<dbReference type="PANTHER" id="PTHR34701">
    <property type="entry name" value="TRANSCRIPTIONAL REGULATOR MRAZ"/>
    <property type="match status" value="1"/>
</dbReference>
<sequence>MSEELGGLPNLLLGTYTPLLDDKGRLILPAKFRNQLATGFVMTRGQEHCLYLLPLDEFKRMYAKISQASVNSKGARDYMRVLMSGASQELPDKQGRVSIPPLLRKYAGLERELAVIGAGSRVEIWDLAAWEQYLARTEGSYADTEEEVLPDLRF</sequence>
<keyword evidence="2 7" id="KW-0963">Cytoplasm</keyword>
<dbReference type="NCBIfam" id="TIGR00242">
    <property type="entry name" value="division/cell wall cluster transcriptional repressor MraZ"/>
    <property type="match status" value="1"/>
</dbReference>